<feature type="transmembrane region" description="Helical" evidence="6">
    <location>
        <begin position="261"/>
        <end position="282"/>
    </location>
</feature>
<keyword evidence="8" id="KW-1185">Reference proteome</keyword>
<evidence type="ECO:0000256" key="4">
    <source>
        <dbReference type="ARBA" id="ARBA00022989"/>
    </source>
</evidence>
<keyword evidence="4 6" id="KW-1133">Transmembrane helix</keyword>
<dbReference type="OrthoDB" id="115478at2"/>
<feature type="transmembrane region" description="Helical" evidence="6">
    <location>
        <begin position="74"/>
        <end position="97"/>
    </location>
</feature>
<evidence type="ECO:0000256" key="3">
    <source>
        <dbReference type="ARBA" id="ARBA00022692"/>
    </source>
</evidence>
<accession>A0A2Z5FUG4</accession>
<feature type="transmembrane region" description="Helical" evidence="6">
    <location>
        <begin position="117"/>
        <end position="141"/>
    </location>
</feature>
<comment type="subcellular location">
    <subcellularLocation>
        <location evidence="1">Cell membrane</location>
        <topology evidence="1">Multi-pass membrane protein</topology>
    </subcellularLocation>
</comment>
<name>A0A2Z5FUG4_9BACT</name>
<proteinExistence type="predicted"/>
<dbReference type="PANTHER" id="PTHR39087">
    <property type="entry name" value="UPF0104 MEMBRANE PROTEIN MJ1595"/>
    <property type="match status" value="1"/>
</dbReference>
<dbReference type="AlphaFoldDB" id="A0A2Z5FUG4"/>
<dbReference type="GO" id="GO:0005886">
    <property type="term" value="C:plasma membrane"/>
    <property type="evidence" value="ECO:0007669"/>
    <property type="project" value="UniProtKB-SubCell"/>
</dbReference>
<feature type="transmembrane region" description="Helical" evidence="6">
    <location>
        <begin position="45"/>
        <end position="62"/>
    </location>
</feature>
<dbReference type="PANTHER" id="PTHR39087:SF2">
    <property type="entry name" value="UPF0104 MEMBRANE PROTEIN MJ1595"/>
    <property type="match status" value="1"/>
</dbReference>
<dbReference type="KEGG" id="abas:ACPOL_1171"/>
<organism evidence="7 8">
    <name type="scientific">Acidisarcina polymorpha</name>
    <dbReference type="NCBI Taxonomy" id="2211140"/>
    <lineage>
        <taxon>Bacteria</taxon>
        <taxon>Pseudomonadati</taxon>
        <taxon>Acidobacteriota</taxon>
        <taxon>Terriglobia</taxon>
        <taxon>Terriglobales</taxon>
        <taxon>Acidobacteriaceae</taxon>
        <taxon>Acidisarcina</taxon>
    </lineage>
</organism>
<dbReference type="EMBL" id="CP030840">
    <property type="protein sequence ID" value="AXC10519.1"/>
    <property type="molecule type" value="Genomic_DNA"/>
</dbReference>
<dbReference type="RefSeq" id="WP_114206139.1">
    <property type="nucleotide sequence ID" value="NZ_CP030840.1"/>
</dbReference>
<feature type="transmembrane region" description="Helical" evidence="6">
    <location>
        <begin position="162"/>
        <end position="185"/>
    </location>
</feature>
<keyword evidence="3 6" id="KW-0812">Transmembrane</keyword>
<feature type="transmembrane region" description="Helical" evidence="6">
    <location>
        <begin position="221"/>
        <end position="240"/>
    </location>
</feature>
<evidence type="ECO:0000256" key="6">
    <source>
        <dbReference type="SAM" id="Phobius"/>
    </source>
</evidence>
<dbReference type="InterPro" id="IPR022791">
    <property type="entry name" value="L-PG_synthase/AglD"/>
</dbReference>
<dbReference type="Proteomes" id="UP000253606">
    <property type="component" value="Chromosome"/>
</dbReference>
<protein>
    <submittedName>
        <fullName evidence="7">Putative dolichol-P-glucose synthetase</fullName>
    </submittedName>
</protein>
<keyword evidence="5 6" id="KW-0472">Membrane</keyword>
<evidence type="ECO:0000256" key="1">
    <source>
        <dbReference type="ARBA" id="ARBA00004651"/>
    </source>
</evidence>
<evidence type="ECO:0000256" key="5">
    <source>
        <dbReference type="ARBA" id="ARBA00023136"/>
    </source>
</evidence>
<evidence type="ECO:0000313" key="8">
    <source>
        <dbReference type="Proteomes" id="UP000253606"/>
    </source>
</evidence>
<dbReference type="Pfam" id="PF03706">
    <property type="entry name" value="LPG_synthase_TM"/>
    <property type="match status" value="1"/>
</dbReference>
<evidence type="ECO:0000313" key="7">
    <source>
        <dbReference type="EMBL" id="AXC10519.1"/>
    </source>
</evidence>
<reference evidence="7 8" key="1">
    <citation type="journal article" date="2018" name="Front. Microbiol.">
        <title>Hydrolytic Capabilities as a Key to Environmental Success: Chitinolytic and Cellulolytic Acidobacteria From Acidic Sub-arctic Soils and Boreal Peatlands.</title>
        <authorList>
            <person name="Belova S.E."/>
            <person name="Ravin N.V."/>
            <person name="Pankratov T.A."/>
            <person name="Rakitin A.L."/>
            <person name="Ivanova A.A."/>
            <person name="Beletsky A.V."/>
            <person name="Mardanov A.V."/>
            <person name="Sinninghe Damste J.S."/>
            <person name="Dedysh S.N."/>
        </authorList>
    </citation>
    <scope>NUCLEOTIDE SEQUENCE [LARGE SCALE GENOMIC DNA]</scope>
    <source>
        <strain evidence="7 8">SBC82</strain>
    </source>
</reference>
<keyword evidence="2" id="KW-1003">Cell membrane</keyword>
<gene>
    <name evidence="7" type="ORF">ACPOL_1171</name>
</gene>
<feature type="transmembrane region" description="Helical" evidence="6">
    <location>
        <begin position="302"/>
        <end position="324"/>
    </location>
</feature>
<evidence type="ECO:0000256" key="2">
    <source>
        <dbReference type="ARBA" id="ARBA00022475"/>
    </source>
</evidence>
<sequence length="369" mass="40114">MKNKRWILWILVTIALVVLALFIRARVQFSWAVFGQQLKQADWRRFAIAVALIYGGYVLRSVRWSIFLKPVKRVSPFSILGSQVIGFTGVALFGRLADLVRPYLVARRVNLTVGSQVAVYTVERMFDLGAMALIFSLTLLFAPDRNALPHHELMVKVAKVSFIVTIGLAIFAVFVRVSGGVLAAFTEKTIGALSPGIGKSVADKIRAFRDGLDTIDSVTDFLLAAGVSLAMWALIVLAYLETLWAFTNSPELYHMTLARCMVLMAASMGGSIFQLPVVGWFTTILATSATMHAWLGVAPEPALGAGAMLLIVSFLSIVPVGLIWSRFEHVSLKRVTEESEEAGDREIPAEIVAAATAAHPSVSAPPPSL</sequence>